<keyword evidence="3 8" id="KW-0812">Transmembrane</keyword>
<feature type="domain" description="Peptidase S54 rhomboid" evidence="9">
    <location>
        <begin position="63"/>
        <end position="212"/>
    </location>
</feature>
<accession>A0A316GKF7</accession>
<sequence>MFPIRDHNPSNRLPAVTWGLIVVNVLVFLSYFPALSGSERQLLGFYADWALVPAEVLNGTDTHTVFTSMFLHGGWMHLIGNMLFLYIFGDNMEDLLGHMGFLAFYVVSGLAAAGGQILAGPESTIPMVGASGAIAGVMGGYLLFFPRARIDVLVIIVVLVRIFTIPAWLMLGLWFGLQLVNGLSMDVAGGGVAYWAHAGGFIAGVVLVLPLWMRRGGTAYWAHWHGKPPHDEVEYVMERSRRSPIPRIRRVRTDRAATRPLADLARIPRSGSRRGPRGPWSGGRDD</sequence>
<proteinExistence type="inferred from homology"/>
<comment type="caution">
    <text evidence="10">The sequence shown here is derived from an EMBL/GenBank/DDBJ whole genome shotgun (WGS) entry which is preliminary data.</text>
</comment>
<evidence type="ECO:0000259" key="9">
    <source>
        <dbReference type="Pfam" id="PF01694"/>
    </source>
</evidence>
<evidence type="ECO:0000256" key="7">
    <source>
        <dbReference type="SAM" id="MobiDB-lite"/>
    </source>
</evidence>
<feature type="transmembrane region" description="Helical" evidence="8">
    <location>
        <begin position="12"/>
        <end position="32"/>
    </location>
</feature>
<feature type="transmembrane region" description="Helical" evidence="8">
    <location>
        <begin position="100"/>
        <end position="119"/>
    </location>
</feature>
<dbReference type="InterPro" id="IPR050925">
    <property type="entry name" value="Rhomboid_protease_S54"/>
</dbReference>
<feature type="transmembrane region" description="Helical" evidence="8">
    <location>
        <begin position="69"/>
        <end position="88"/>
    </location>
</feature>
<keyword evidence="4" id="KW-0378">Hydrolase</keyword>
<feature type="region of interest" description="Disordered" evidence="7">
    <location>
        <begin position="253"/>
        <end position="286"/>
    </location>
</feature>
<feature type="transmembrane region" description="Helical" evidence="8">
    <location>
        <begin position="194"/>
        <end position="213"/>
    </location>
</feature>
<feature type="transmembrane region" description="Helical" evidence="8">
    <location>
        <begin position="152"/>
        <end position="174"/>
    </location>
</feature>
<reference evidence="10 11" key="1">
    <citation type="submission" date="2018-05" db="EMBL/GenBank/DDBJ databases">
        <title>Genomic Encyclopedia of Type Strains, Phase IV (KMG-IV): sequencing the most valuable type-strain genomes for metagenomic binning, comparative biology and taxonomic classification.</title>
        <authorList>
            <person name="Goeker M."/>
        </authorList>
    </citation>
    <scope>NUCLEOTIDE SEQUENCE [LARGE SCALE GENOMIC DNA]</scope>
    <source>
        <strain evidence="10 11">DSM 16097</strain>
    </source>
</reference>
<evidence type="ECO:0000313" key="11">
    <source>
        <dbReference type="Proteomes" id="UP000245708"/>
    </source>
</evidence>
<keyword evidence="6 8" id="KW-0472">Membrane</keyword>
<dbReference type="Proteomes" id="UP000245708">
    <property type="component" value="Unassembled WGS sequence"/>
</dbReference>
<evidence type="ECO:0000256" key="4">
    <source>
        <dbReference type="ARBA" id="ARBA00022801"/>
    </source>
</evidence>
<dbReference type="Gene3D" id="1.20.1540.10">
    <property type="entry name" value="Rhomboid-like"/>
    <property type="match status" value="1"/>
</dbReference>
<dbReference type="EMBL" id="QGGW01000018">
    <property type="protein sequence ID" value="PWK55317.1"/>
    <property type="molecule type" value="Genomic_DNA"/>
</dbReference>
<dbReference type="OrthoDB" id="9813074at2"/>
<dbReference type="InterPro" id="IPR022764">
    <property type="entry name" value="Peptidase_S54_rhomboid_dom"/>
</dbReference>
<protein>
    <submittedName>
        <fullName evidence="10">Membrane associated rhomboid family serine protease</fullName>
    </submittedName>
</protein>
<keyword evidence="10" id="KW-0645">Protease</keyword>
<evidence type="ECO:0000256" key="6">
    <source>
        <dbReference type="ARBA" id="ARBA00023136"/>
    </source>
</evidence>
<comment type="subcellular location">
    <subcellularLocation>
        <location evidence="1">Membrane</location>
        <topology evidence="1">Multi-pass membrane protein</topology>
    </subcellularLocation>
</comment>
<evidence type="ECO:0000256" key="8">
    <source>
        <dbReference type="SAM" id="Phobius"/>
    </source>
</evidence>
<feature type="transmembrane region" description="Helical" evidence="8">
    <location>
        <begin position="125"/>
        <end position="145"/>
    </location>
</feature>
<dbReference type="PANTHER" id="PTHR43731:SF14">
    <property type="entry name" value="PRESENILIN-ASSOCIATED RHOMBOID-LIKE PROTEIN, MITOCHONDRIAL"/>
    <property type="match status" value="1"/>
</dbReference>
<dbReference type="GO" id="GO:0006508">
    <property type="term" value="P:proteolysis"/>
    <property type="evidence" value="ECO:0007669"/>
    <property type="project" value="UniProtKB-KW"/>
</dbReference>
<gene>
    <name evidence="10" type="ORF">C7455_1187</name>
</gene>
<evidence type="ECO:0000256" key="2">
    <source>
        <dbReference type="ARBA" id="ARBA00009045"/>
    </source>
</evidence>
<organism evidence="10 11">
    <name type="scientific">Roseicyclus mahoneyensis</name>
    <dbReference type="NCBI Taxonomy" id="164332"/>
    <lineage>
        <taxon>Bacteria</taxon>
        <taxon>Pseudomonadati</taxon>
        <taxon>Pseudomonadota</taxon>
        <taxon>Alphaproteobacteria</taxon>
        <taxon>Rhodobacterales</taxon>
        <taxon>Roseobacteraceae</taxon>
        <taxon>Roseicyclus</taxon>
    </lineage>
</organism>
<evidence type="ECO:0000256" key="1">
    <source>
        <dbReference type="ARBA" id="ARBA00004141"/>
    </source>
</evidence>
<keyword evidence="11" id="KW-1185">Reference proteome</keyword>
<dbReference type="FunFam" id="1.20.1540.10:FF:000027">
    <property type="entry name" value="Rhomboid family intramembrane serine protease"/>
    <property type="match status" value="1"/>
</dbReference>
<evidence type="ECO:0000256" key="3">
    <source>
        <dbReference type="ARBA" id="ARBA00022692"/>
    </source>
</evidence>
<name>A0A316GKF7_9RHOB</name>
<dbReference type="AlphaFoldDB" id="A0A316GKF7"/>
<dbReference type="GO" id="GO:0016020">
    <property type="term" value="C:membrane"/>
    <property type="evidence" value="ECO:0007669"/>
    <property type="project" value="UniProtKB-SubCell"/>
</dbReference>
<dbReference type="InterPro" id="IPR035952">
    <property type="entry name" value="Rhomboid-like_sf"/>
</dbReference>
<keyword evidence="5 8" id="KW-1133">Transmembrane helix</keyword>
<evidence type="ECO:0000256" key="5">
    <source>
        <dbReference type="ARBA" id="ARBA00022989"/>
    </source>
</evidence>
<dbReference type="SUPFAM" id="SSF144091">
    <property type="entry name" value="Rhomboid-like"/>
    <property type="match status" value="1"/>
</dbReference>
<comment type="similarity">
    <text evidence="2">Belongs to the peptidase S54 family.</text>
</comment>
<dbReference type="Pfam" id="PF01694">
    <property type="entry name" value="Rhomboid"/>
    <property type="match status" value="1"/>
</dbReference>
<dbReference type="RefSeq" id="WP_109671076.1">
    <property type="nucleotide sequence ID" value="NZ_QGGW01000018.1"/>
</dbReference>
<dbReference type="PANTHER" id="PTHR43731">
    <property type="entry name" value="RHOMBOID PROTEASE"/>
    <property type="match status" value="1"/>
</dbReference>
<evidence type="ECO:0000313" key="10">
    <source>
        <dbReference type="EMBL" id="PWK55317.1"/>
    </source>
</evidence>
<dbReference type="GO" id="GO:0004252">
    <property type="term" value="F:serine-type endopeptidase activity"/>
    <property type="evidence" value="ECO:0007669"/>
    <property type="project" value="InterPro"/>
</dbReference>